<evidence type="ECO:0000313" key="4">
    <source>
        <dbReference type="Proteomes" id="UP000092665"/>
    </source>
</evidence>
<feature type="transmembrane region" description="Helical" evidence="1">
    <location>
        <begin position="78"/>
        <end position="101"/>
    </location>
</feature>
<dbReference type="EMBL" id="LOIC01000044">
    <property type="protein sequence ID" value="OCA55088.1"/>
    <property type="molecule type" value="Genomic_DNA"/>
</dbReference>
<dbReference type="AlphaFoldDB" id="A0A1B8YIX6"/>
<dbReference type="Proteomes" id="UP000092665">
    <property type="component" value="Unassembled WGS sequence"/>
</dbReference>
<keyword evidence="4" id="KW-1185">Reference proteome</keyword>
<keyword evidence="1" id="KW-0472">Membrane</keyword>
<proteinExistence type="predicted"/>
<gene>
    <name evidence="3" type="primary">ynjI</name>
    <name evidence="3" type="ORF">Phpb_01706</name>
</gene>
<sequence>MMKELLQNQPHYRQFPVKGYQVMKHIICEKRKLPFLRALYALINILFVIAVCMGIVLSVAIVLFIIGNVSVPDDDYLLLAQVVGVALLGVMLLSVIIYRIVKRPEWEQRRYYQQAGLSLLPEEKRQALRLNIVSDYWLGFWSETLEHYPLQSRVAHDNYRYCLLPLSLTQEHQSQLYSDWGIIDEEGYMKMLTGLWEGVHSKHFAIDAALSDGKMFKVLAKLVEVTPGYIHKCAKPINQRPPALVWGFDLWLAIVLSRNCFCAGYISEEMAWRNMLKTADYVYEIFGSFDEFYTNFRLGNAYWSNDFDRSKERLEQFNYYKSHCDWPIASLPWPEPKGVIMERQMMTGFSALVADVLRSNMEQQQSYEFDITELSASRVLH</sequence>
<evidence type="ECO:0000259" key="2">
    <source>
        <dbReference type="Pfam" id="PF06889"/>
    </source>
</evidence>
<keyword evidence="1" id="KW-1133">Transmembrane helix</keyword>
<feature type="transmembrane region" description="Helical" evidence="1">
    <location>
        <begin position="39"/>
        <end position="66"/>
    </location>
</feature>
<reference evidence="4" key="1">
    <citation type="submission" date="2015-11" db="EMBL/GenBank/DDBJ databases">
        <authorList>
            <person name="Tobias N.J."/>
            <person name="Mishra B."/>
            <person name="Gupta D.K."/>
            <person name="Thines M."/>
            <person name="Stinear T.P."/>
            <person name="Bode H.B."/>
        </authorList>
    </citation>
    <scope>NUCLEOTIDE SEQUENCE [LARGE SCALE GENOMIC DNA]</scope>
    <source>
        <strain evidence="4">PB45.5</strain>
    </source>
</reference>
<comment type="caution">
    <text evidence="3">The sequence shown here is derived from an EMBL/GenBank/DDBJ whole genome shotgun (WGS) entry which is preliminary data.</text>
</comment>
<protein>
    <submittedName>
        <fullName evidence="3">Inner membrane protein YnjI</fullName>
    </submittedName>
</protein>
<organism evidence="3 4">
    <name type="scientific">Photorhabdus namnaonensis</name>
    <dbReference type="NCBI Taxonomy" id="1851568"/>
    <lineage>
        <taxon>Bacteria</taxon>
        <taxon>Pseudomonadati</taxon>
        <taxon>Pseudomonadota</taxon>
        <taxon>Gammaproteobacteria</taxon>
        <taxon>Enterobacterales</taxon>
        <taxon>Morganellaceae</taxon>
        <taxon>Photorhabdus</taxon>
    </lineage>
</organism>
<accession>A0A1B8YIX6</accession>
<keyword evidence="1" id="KW-0812">Transmembrane</keyword>
<feature type="domain" description="DUF1266" evidence="2">
    <location>
        <begin position="175"/>
        <end position="333"/>
    </location>
</feature>
<dbReference type="NCBIfam" id="NF008480">
    <property type="entry name" value="PRK11380.1"/>
    <property type="match status" value="1"/>
</dbReference>
<evidence type="ECO:0000256" key="1">
    <source>
        <dbReference type="SAM" id="Phobius"/>
    </source>
</evidence>
<dbReference type="InterPro" id="IPR009677">
    <property type="entry name" value="DUF1266"/>
</dbReference>
<dbReference type="Pfam" id="PF06889">
    <property type="entry name" value="DUF1266"/>
    <property type="match status" value="1"/>
</dbReference>
<dbReference type="PATRIC" id="fig|29488.15.peg.1863"/>
<dbReference type="RefSeq" id="WP_240492465.1">
    <property type="nucleotide sequence ID" value="NZ_CAWMQN010000044.1"/>
</dbReference>
<evidence type="ECO:0000313" key="3">
    <source>
        <dbReference type="EMBL" id="OCA55088.1"/>
    </source>
</evidence>
<name>A0A1B8YIX6_9GAMM</name>